<dbReference type="Pfam" id="PF22725">
    <property type="entry name" value="GFO_IDH_MocA_C3"/>
    <property type="match status" value="1"/>
</dbReference>
<dbReference type="Gene3D" id="3.30.360.10">
    <property type="entry name" value="Dihydrodipicolinate Reductase, domain 2"/>
    <property type="match status" value="1"/>
</dbReference>
<dbReference type="Gene3D" id="3.40.50.720">
    <property type="entry name" value="NAD(P)-binding Rossmann-like Domain"/>
    <property type="match status" value="1"/>
</dbReference>
<dbReference type="Pfam" id="PF01408">
    <property type="entry name" value="GFO_IDH_MocA"/>
    <property type="match status" value="1"/>
</dbReference>
<protein>
    <submittedName>
        <fullName evidence="3">Gfo/Idh/MocA family oxidoreductase</fullName>
    </submittedName>
</protein>
<dbReference type="InterPro" id="IPR000683">
    <property type="entry name" value="Gfo/Idh/MocA-like_OxRdtase_N"/>
</dbReference>
<dbReference type="PANTHER" id="PTHR43249">
    <property type="entry name" value="UDP-N-ACETYL-2-AMINO-2-DEOXY-D-GLUCURONATE OXIDASE"/>
    <property type="match status" value="1"/>
</dbReference>
<evidence type="ECO:0000313" key="4">
    <source>
        <dbReference type="Proteomes" id="UP000316360"/>
    </source>
</evidence>
<evidence type="ECO:0000313" key="3">
    <source>
        <dbReference type="EMBL" id="TET07570.1"/>
    </source>
</evidence>
<dbReference type="InterPro" id="IPR036291">
    <property type="entry name" value="NAD(P)-bd_dom_sf"/>
</dbReference>
<dbReference type="EMBL" id="SOKJ01000416">
    <property type="protein sequence ID" value="TET07570.1"/>
    <property type="molecule type" value="Genomic_DNA"/>
</dbReference>
<evidence type="ECO:0000259" key="2">
    <source>
        <dbReference type="Pfam" id="PF22725"/>
    </source>
</evidence>
<comment type="caution">
    <text evidence="3">The sequence shown here is derived from an EMBL/GenBank/DDBJ whole genome shotgun (WGS) entry which is preliminary data.</text>
</comment>
<dbReference type="InterPro" id="IPR055170">
    <property type="entry name" value="GFO_IDH_MocA-like_dom"/>
</dbReference>
<accession>A0A523RP70</accession>
<name>A0A523RP70_UNCAE</name>
<dbReference type="GO" id="GO:0000166">
    <property type="term" value="F:nucleotide binding"/>
    <property type="evidence" value="ECO:0007669"/>
    <property type="project" value="InterPro"/>
</dbReference>
<feature type="domain" description="Gfo/Idh/MocA-like oxidoreductase N-terminal" evidence="1">
    <location>
        <begin position="4"/>
        <end position="121"/>
    </location>
</feature>
<organism evidence="3 4">
    <name type="scientific">Aerophobetes bacterium</name>
    <dbReference type="NCBI Taxonomy" id="2030807"/>
    <lineage>
        <taxon>Bacteria</taxon>
        <taxon>Candidatus Aerophobota</taxon>
    </lineage>
</organism>
<feature type="domain" description="GFO/IDH/MocA-like oxidoreductase" evidence="2">
    <location>
        <begin position="131"/>
        <end position="252"/>
    </location>
</feature>
<dbReference type="InterPro" id="IPR052515">
    <property type="entry name" value="Gfo/Idh/MocA_Oxidoreductase"/>
</dbReference>
<dbReference type="SUPFAM" id="SSF55347">
    <property type="entry name" value="Glyceraldehyde-3-phosphate dehydrogenase-like, C-terminal domain"/>
    <property type="match status" value="1"/>
</dbReference>
<dbReference type="PANTHER" id="PTHR43249:SF1">
    <property type="entry name" value="D-GLUCOSIDE 3-DEHYDROGENASE"/>
    <property type="match status" value="1"/>
</dbReference>
<dbReference type="AlphaFoldDB" id="A0A523RP70"/>
<sequence length="380" mass="43005">MKKVRMGVIGLGGMGQSHLESIKDTPEAQLTAVSDIDPNVTKKISEEYNVPSFTNYERFLESKLVDAVLIATPHYFHPEIGIKAMKRGIHCLSEKPIAVSVSDADRFVEEAQKSNVVFAVMYQQRALPQMRLARQLIKSGRLGQIRRTSMIEPNYRTQAYYDSATWRATWKGEGGGVLINQAPHGIDLFLLLGGLPSRVTAKIRTRLHKIEVEDEACALLEYPNGAWGYYYTTTNEVPVTTLMEISGDKGKLVYQNGSLKFYSLKNSIPEFTFSSKDMWAAPEVIEEKLELPQCETGHKEIIRNFCRSILFKEELIAPGEEGLWSVEFINALILSGKKNKPVDIPIDRQEYEELLSGLKKTSREKKVKETKRITDPHHLK</sequence>
<dbReference type="SUPFAM" id="SSF51735">
    <property type="entry name" value="NAD(P)-binding Rossmann-fold domains"/>
    <property type="match status" value="1"/>
</dbReference>
<evidence type="ECO:0000259" key="1">
    <source>
        <dbReference type="Pfam" id="PF01408"/>
    </source>
</evidence>
<dbReference type="Proteomes" id="UP000316360">
    <property type="component" value="Unassembled WGS sequence"/>
</dbReference>
<gene>
    <name evidence="3" type="ORF">E3J84_07290</name>
</gene>
<proteinExistence type="predicted"/>
<reference evidence="3 4" key="1">
    <citation type="submission" date="2019-03" db="EMBL/GenBank/DDBJ databases">
        <title>Metabolic potential of uncultured bacteria and archaea associated with petroleum seepage in deep-sea sediments.</title>
        <authorList>
            <person name="Dong X."/>
            <person name="Hubert C."/>
        </authorList>
    </citation>
    <scope>NUCLEOTIDE SEQUENCE [LARGE SCALE GENOMIC DNA]</scope>
    <source>
        <strain evidence="3">E44_bin7</strain>
    </source>
</reference>